<proteinExistence type="predicted"/>
<protein>
    <submittedName>
        <fullName evidence="1">Uncharacterized protein</fullName>
    </submittedName>
</protein>
<dbReference type="GeneID" id="16194156"/>
<evidence type="ECO:0000313" key="2">
    <source>
        <dbReference type="Proteomes" id="UP000202786"/>
    </source>
</evidence>
<sequence>MSMVRKIATCEHERQFVKQAIKSLRNDLEENVSGVQKVRSVIGDEFGDVEVRLSGKEAAHDGDWINIYEVEEYAQKHNFKKGSAHAYNEPIRGQIDAHVSMTFFYTFPEVAE</sequence>
<name>R4T9A2_9CAUD</name>
<keyword evidence="2" id="KW-1185">Reference proteome</keyword>
<dbReference type="KEGG" id="vg:16194156"/>
<organism evidence="1 2">
    <name type="scientific">Halogranum tailed virus 1</name>
    <dbReference type="NCBI Taxonomy" id="1273749"/>
    <lineage>
        <taxon>Viruses</taxon>
        <taxon>Duplodnaviria</taxon>
        <taxon>Heunggongvirae</taxon>
        <taxon>Uroviricota</taxon>
        <taxon>Caudoviricetes</taxon>
        <taxon>Thumleimavirales</taxon>
        <taxon>Halomagnusviridae</taxon>
        <taxon>Hagravirus</taxon>
        <taxon>Hagravirus capitaneum</taxon>
        <taxon>Hagravirus HGTV1</taxon>
    </lineage>
</organism>
<dbReference type="Proteomes" id="UP000202786">
    <property type="component" value="Segment"/>
</dbReference>
<accession>R4T9A2</accession>
<dbReference type="EMBL" id="KC292026">
    <property type="protein sequence ID" value="AGM11490.1"/>
    <property type="molecule type" value="Genomic_DNA"/>
</dbReference>
<dbReference type="RefSeq" id="YP_008059368.1">
    <property type="nucleotide sequence ID" value="NC_021328.1"/>
</dbReference>
<reference evidence="1 2" key="1">
    <citation type="submission" date="2012-12" db="EMBL/GenBank/DDBJ databases">
        <authorList>
            <person name="Sencilo A."/>
            <person name="Jacobs-Sera D."/>
            <person name="Russell D.A."/>
            <person name="Ko C."/>
            <person name="Atanasova N."/>
            <person name="Osterlund E."/>
            <person name="Oksanen H.M."/>
            <person name="Bamford D.H."/>
            <person name="Hatfull G.F."/>
            <person name="Roine E."/>
            <person name="Hendrix R.W."/>
        </authorList>
    </citation>
    <scope>NUCLEOTIDE SEQUENCE [LARGE SCALE GENOMIC DNA]</scope>
</reference>
<evidence type="ECO:0000313" key="1">
    <source>
        <dbReference type="EMBL" id="AGM11490.1"/>
    </source>
</evidence>
<gene>
    <name evidence="1" type="primary">193</name>
    <name evidence="1" type="ORF">HGTV1_193</name>
</gene>